<dbReference type="InterPro" id="IPR050123">
    <property type="entry name" value="Prok_molybdopt-oxidoreductase"/>
</dbReference>
<protein>
    <submittedName>
        <fullName evidence="2">Formylmethanofuran dehydrogenase subunit B</fullName>
    </submittedName>
</protein>
<dbReference type="GO" id="GO:0022904">
    <property type="term" value="P:respiratory electron transport chain"/>
    <property type="evidence" value="ECO:0007669"/>
    <property type="project" value="TreeGrafter"/>
</dbReference>
<evidence type="ECO:0000313" key="3">
    <source>
        <dbReference type="Proteomes" id="UP000183954"/>
    </source>
</evidence>
<dbReference type="GO" id="GO:0016020">
    <property type="term" value="C:membrane"/>
    <property type="evidence" value="ECO:0007669"/>
    <property type="project" value="TreeGrafter"/>
</dbReference>
<dbReference type="STRING" id="1121420.SAMN02746098_01198"/>
<dbReference type="SUPFAM" id="SSF53706">
    <property type="entry name" value="Formate dehydrogenase/DMSO reductase, domains 1-3"/>
    <property type="match status" value="1"/>
</dbReference>
<organism evidence="2 3">
    <name type="scientific">Desulfosporosinus lacus DSM 15449</name>
    <dbReference type="NCBI Taxonomy" id="1121420"/>
    <lineage>
        <taxon>Bacteria</taxon>
        <taxon>Bacillati</taxon>
        <taxon>Bacillota</taxon>
        <taxon>Clostridia</taxon>
        <taxon>Eubacteriales</taxon>
        <taxon>Desulfitobacteriaceae</taxon>
        <taxon>Desulfosporosinus</taxon>
    </lineage>
</organism>
<dbReference type="EMBL" id="FQXJ01000004">
    <property type="protein sequence ID" value="SHH70191.1"/>
    <property type="molecule type" value="Genomic_DNA"/>
</dbReference>
<evidence type="ECO:0000313" key="2">
    <source>
        <dbReference type="EMBL" id="SHH70191.1"/>
    </source>
</evidence>
<dbReference type="PANTHER" id="PTHR43105:SF14">
    <property type="entry name" value="FORMATE DEHYDROGENASE H"/>
    <property type="match status" value="1"/>
</dbReference>
<evidence type="ECO:0000256" key="1">
    <source>
        <dbReference type="ARBA" id="ARBA00023002"/>
    </source>
</evidence>
<dbReference type="PANTHER" id="PTHR43105">
    <property type="entry name" value="RESPIRATORY NITRATE REDUCTASE"/>
    <property type="match status" value="1"/>
</dbReference>
<dbReference type="GO" id="GO:0003954">
    <property type="term" value="F:NADH dehydrogenase activity"/>
    <property type="evidence" value="ECO:0007669"/>
    <property type="project" value="TreeGrafter"/>
</dbReference>
<proteinExistence type="predicted"/>
<dbReference type="AlphaFoldDB" id="A0A1M5V4N7"/>
<dbReference type="Proteomes" id="UP000183954">
    <property type="component" value="Unassembled WGS sequence"/>
</dbReference>
<name>A0A1M5V4N7_9FIRM</name>
<sequence>MRHLKRYSALAKGLYTPEGRKDRKVVVIDVRPSPTSKNADIFLQVTPGADFEIVHVLRLLIAGKRLEGLEEESLVGGVAFRQWQELAELMKACRYGVVMFGIGLTQSRGKDLNAEELNSLIIELNAFTRFYAVAMRGHGNVNGSNQVLAWQTGYPLAVNFQRGYPRFNPGEFSVVDMLRRKEADAALIIATDPSAHLPQSAVNYLKSIPTIYLEPHENATTTWANVVIPVAPAGIGAGGTFYRMDNIPLQLKKLVDFAVPSDLEALQGIKEEVLRLKRGEAAC</sequence>
<gene>
    <name evidence="2" type="ORF">SAMN02746098_01198</name>
</gene>
<accession>A0A1M5V4N7</accession>
<reference evidence="3" key="1">
    <citation type="submission" date="2016-11" db="EMBL/GenBank/DDBJ databases">
        <authorList>
            <person name="Varghese N."/>
            <person name="Submissions S."/>
        </authorList>
    </citation>
    <scope>NUCLEOTIDE SEQUENCE [LARGE SCALE GENOMIC DNA]</scope>
    <source>
        <strain evidence="3">DSM 15449</strain>
    </source>
</reference>
<keyword evidence="1" id="KW-0560">Oxidoreductase</keyword>
<dbReference type="Gene3D" id="3.40.228.10">
    <property type="entry name" value="Dimethylsulfoxide Reductase, domain 2"/>
    <property type="match status" value="1"/>
</dbReference>
<keyword evidence="3" id="KW-1185">Reference proteome</keyword>